<evidence type="ECO:0000259" key="10">
    <source>
        <dbReference type="PROSITE" id="PS52015"/>
    </source>
</evidence>
<feature type="domain" description="TonB C-terminal" evidence="10">
    <location>
        <begin position="8"/>
        <end position="104"/>
    </location>
</feature>
<dbReference type="PRINTS" id="PR01374">
    <property type="entry name" value="TONBPROTEIN"/>
</dbReference>
<organism evidence="11 12">
    <name type="scientific">Hymenobacter artigasi</name>
    <dbReference type="NCBI Taxonomy" id="2719616"/>
    <lineage>
        <taxon>Bacteria</taxon>
        <taxon>Pseudomonadati</taxon>
        <taxon>Bacteroidota</taxon>
        <taxon>Cytophagia</taxon>
        <taxon>Cytophagales</taxon>
        <taxon>Hymenobacteraceae</taxon>
        <taxon>Hymenobacter</taxon>
    </lineage>
</organism>
<dbReference type="InterPro" id="IPR051045">
    <property type="entry name" value="TonB-dependent_transducer"/>
</dbReference>
<reference evidence="11 12" key="1">
    <citation type="submission" date="2020-03" db="EMBL/GenBank/DDBJ databases">
        <title>Genomic Encyclopedia of Type Strains, Phase IV (KMG-V): Genome sequencing to study the core and pangenomes of soil and plant-associated prokaryotes.</title>
        <authorList>
            <person name="Whitman W."/>
        </authorList>
    </citation>
    <scope>NUCLEOTIDE SEQUENCE [LARGE SCALE GENOMIC DNA]</scope>
    <source>
        <strain evidence="11 12">1B</strain>
    </source>
</reference>
<evidence type="ECO:0000256" key="7">
    <source>
        <dbReference type="ARBA" id="ARBA00022927"/>
    </source>
</evidence>
<evidence type="ECO:0000256" key="9">
    <source>
        <dbReference type="ARBA" id="ARBA00023136"/>
    </source>
</evidence>
<dbReference type="PANTHER" id="PTHR33446">
    <property type="entry name" value="PROTEIN TONB-RELATED"/>
    <property type="match status" value="1"/>
</dbReference>
<keyword evidence="5" id="KW-0997">Cell inner membrane</keyword>
<dbReference type="InterPro" id="IPR003538">
    <property type="entry name" value="TonB"/>
</dbReference>
<keyword evidence="9" id="KW-0472">Membrane</keyword>
<accession>A0ABX1HG04</accession>
<sequence>MPQLPGGGGNRAISKAIHSRLHYPTRAEQLGIEGVVMVYFVVTKTGEIRDEKIVRSIGGGCDEAVLLAVRDLPRLIPGTRQGQPIDVGFTFPISFRMQDSKTDLLDTLNRVYPLVNQMPHLPGSTSGVAITQAIQRALVMPAEVANDTLVRKVFVGFIVGPSGVIRDVKIVRGLSANCNAAALAAVRQLPRFVGGKLNGLPASVSMTVPVQFGQLPQKP</sequence>
<keyword evidence="6" id="KW-0812">Transmembrane</keyword>
<keyword evidence="12" id="KW-1185">Reference proteome</keyword>
<dbReference type="RefSeq" id="WP_168671601.1">
    <property type="nucleotide sequence ID" value="NZ_JAAVTK010000001.1"/>
</dbReference>
<dbReference type="EMBL" id="JAAVTK010000001">
    <property type="protein sequence ID" value="NKI87971.1"/>
    <property type="molecule type" value="Genomic_DNA"/>
</dbReference>
<evidence type="ECO:0000256" key="1">
    <source>
        <dbReference type="ARBA" id="ARBA00004383"/>
    </source>
</evidence>
<comment type="caution">
    <text evidence="11">The sequence shown here is derived from an EMBL/GenBank/DDBJ whole genome shotgun (WGS) entry which is preliminary data.</text>
</comment>
<dbReference type="NCBIfam" id="TIGR01352">
    <property type="entry name" value="tonB_Cterm"/>
    <property type="match status" value="1"/>
</dbReference>
<evidence type="ECO:0000256" key="3">
    <source>
        <dbReference type="ARBA" id="ARBA00022448"/>
    </source>
</evidence>
<comment type="subcellular location">
    <subcellularLocation>
        <location evidence="1">Cell inner membrane</location>
        <topology evidence="1">Single-pass membrane protein</topology>
        <orientation evidence="1">Periplasmic side</orientation>
    </subcellularLocation>
</comment>
<dbReference type="Pfam" id="PF03544">
    <property type="entry name" value="TonB_C"/>
    <property type="match status" value="2"/>
</dbReference>
<keyword evidence="7" id="KW-0653">Protein transport</keyword>
<dbReference type="PROSITE" id="PS52015">
    <property type="entry name" value="TONB_CTD"/>
    <property type="match status" value="1"/>
</dbReference>
<evidence type="ECO:0000313" key="12">
    <source>
        <dbReference type="Proteomes" id="UP000717634"/>
    </source>
</evidence>
<evidence type="ECO:0000256" key="6">
    <source>
        <dbReference type="ARBA" id="ARBA00022692"/>
    </source>
</evidence>
<keyword evidence="3" id="KW-0813">Transport</keyword>
<protein>
    <submittedName>
        <fullName evidence="11">TonB family protein</fullName>
    </submittedName>
</protein>
<proteinExistence type="inferred from homology"/>
<keyword evidence="4" id="KW-1003">Cell membrane</keyword>
<evidence type="ECO:0000256" key="4">
    <source>
        <dbReference type="ARBA" id="ARBA00022475"/>
    </source>
</evidence>
<dbReference type="InterPro" id="IPR006260">
    <property type="entry name" value="TonB/TolA_C"/>
</dbReference>
<evidence type="ECO:0000256" key="5">
    <source>
        <dbReference type="ARBA" id="ARBA00022519"/>
    </source>
</evidence>
<gene>
    <name evidence="11" type="ORF">HBN54_000550</name>
</gene>
<evidence type="ECO:0000256" key="2">
    <source>
        <dbReference type="ARBA" id="ARBA00006555"/>
    </source>
</evidence>
<comment type="similarity">
    <text evidence="2">Belongs to the TonB family.</text>
</comment>
<dbReference type="SUPFAM" id="SSF74653">
    <property type="entry name" value="TolA/TonB C-terminal domain"/>
    <property type="match status" value="2"/>
</dbReference>
<dbReference type="PANTHER" id="PTHR33446:SF2">
    <property type="entry name" value="PROTEIN TONB"/>
    <property type="match status" value="1"/>
</dbReference>
<dbReference type="Gene3D" id="3.30.1150.10">
    <property type="match status" value="2"/>
</dbReference>
<dbReference type="Proteomes" id="UP000717634">
    <property type="component" value="Unassembled WGS sequence"/>
</dbReference>
<keyword evidence="8" id="KW-1133">Transmembrane helix</keyword>
<dbReference type="InterPro" id="IPR037682">
    <property type="entry name" value="TonB_C"/>
</dbReference>
<evidence type="ECO:0000313" key="11">
    <source>
        <dbReference type="EMBL" id="NKI87971.1"/>
    </source>
</evidence>
<name>A0ABX1HG04_9BACT</name>
<evidence type="ECO:0000256" key="8">
    <source>
        <dbReference type="ARBA" id="ARBA00022989"/>
    </source>
</evidence>